<dbReference type="Proteomes" id="UP001163321">
    <property type="component" value="Chromosome 8"/>
</dbReference>
<protein>
    <submittedName>
        <fullName evidence="1">Uncharacterized protein</fullName>
    </submittedName>
</protein>
<accession>A0ACC0VJT0</accession>
<sequence>MDTPPSIRRRYASPPRETPLERRRRLTNRRAAKYRYLRSYATGPNVLNPVVESQRQENRRRQRERRAVLDAETRARLRAQNRVRQQMRRKKLSEEAKASIRAAQRERQRRRRETLDDTARAALRQRERLRITKKRRERKKEQEEKRMMELLPVSVPLVGPEREKLPHLRLAPELPTLRQHQEQQRHRAMQNRLVFNGSAPMTFPLPVTPVERVRMFQHERMVSLPHLQQVARPSTTLSLLHSTQLSSFFPMAGTTSEGAASIASPGLPTVATAVAAAATNPTSFIPGVSLPLPTKMPTTVSQQQRTPIVLPPAHRSLPPLPNFLNSREAFHPTPAAAAVPATSTRTARPTSNVNRALFPSILDLSLVHADALDADSLFQR</sequence>
<evidence type="ECO:0000313" key="2">
    <source>
        <dbReference type="Proteomes" id="UP001163321"/>
    </source>
</evidence>
<proteinExistence type="predicted"/>
<comment type="caution">
    <text evidence="1">The sequence shown here is derived from an EMBL/GenBank/DDBJ whole genome shotgun (WGS) entry which is preliminary data.</text>
</comment>
<dbReference type="EMBL" id="CM047587">
    <property type="protein sequence ID" value="KAI9906758.1"/>
    <property type="molecule type" value="Genomic_DNA"/>
</dbReference>
<keyword evidence="2" id="KW-1185">Reference proteome</keyword>
<gene>
    <name evidence="1" type="ORF">PsorP6_004386</name>
</gene>
<organism evidence="1 2">
    <name type="scientific">Peronosclerospora sorghi</name>
    <dbReference type="NCBI Taxonomy" id="230839"/>
    <lineage>
        <taxon>Eukaryota</taxon>
        <taxon>Sar</taxon>
        <taxon>Stramenopiles</taxon>
        <taxon>Oomycota</taxon>
        <taxon>Peronosporomycetes</taxon>
        <taxon>Peronosporales</taxon>
        <taxon>Peronosporaceae</taxon>
        <taxon>Peronosclerospora</taxon>
    </lineage>
</organism>
<reference evidence="1 2" key="1">
    <citation type="journal article" date="2022" name="bioRxiv">
        <title>The genome of the oomycete Peronosclerospora sorghi, a cosmopolitan pathogen of maize and sorghum, is inflated with dispersed pseudogenes.</title>
        <authorList>
            <person name="Fletcher K."/>
            <person name="Martin F."/>
            <person name="Isakeit T."/>
            <person name="Cavanaugh K."/>
            <person name="Magill C."/>
            <person name="Michelmore R."/>
        </authorList>
    </citation>
    <scope>NUCLEOTIDE SEQUENCE [LARGE SCALE GENOMIC DNA]</scope>
    <source>
        <strain evidence="1">P6</strain>
    </source>
</reference>
<name>A0ACC0VJT0_9STRA</name>
<evidence type="ECO:0000313" key="1">
    <source>
        <dbReference type="EMBL" id="KAI9906758.1"/>
    </source>
</evidence>